<evidence type="ECO:0000313" key="2">
    <source>
        <dbReference type="Proteomes" id="UP001177670"/>
    </source>
</evidence>
<dbReference type="EMBL" id="JAHYIQ010000006">
    <property type="protein sequence ID" value="KAK1131185.1"/>
    <property type="molecule type" value="Genomic_DNA"/>
</dbReference>
<organism evidence="1 2">
    <name type="scientific">Melipona bicolor</name>
    <dbReference type="NCBI Taxonomy" id="60889"/>
    <lineage>
        <taxon>Eukaryota</taxon>
        <taxon>Metazoa</taxon>
        <taxon>Ecdysozoa</taxon>
        <taxon>Arthropoda</taxon>
        <taxon>Hexapoda</taxon>
        <taxon>Insecta</taxon>
        <taxon>Pterygota</taxon>
        <taxon>Neoptera</taxon>
        <taxon>Endopterygota</taxon>
        <taxon>Hymenoptera</taxon>
        <taxon>Apocrita</taxon>
        <taxon>Aculeata</taxon>
        <taxon>Apoidea</taxon>
        <taxon>Anthophila</taxon>
        <taxon>Apidae</taxon>
        <taxon>Melipona</taxon>
    </lineage>
</organism>
<comment type="caution">
    <text evidence="1">The sequence shown here is derived from an EMBL/GenBank/DDBJ whole genome shotgun (WGS) entry which is preliminary data.</text>
</comment>
<protein>
    <submittedName>
        <fullName evidence="1">Uncharacterized protein</fullName>
    </submittedName>
</protein>
<keyword evidence="2" id="KW-1185">Reference proteome</keyword>
<dbReference type="Proteomes" id="UP001177670">
    <property type="component" value="Unassembled WGS sequence"/>
</dbReference>
<accession>A0AA40G516</accession>
<gene>
    <name evidence="1" type="ORF">K0M31_017473</name>
</gene>
<proteinExistence type="predicted"/>
<dbReference type="AlphaFoldDB" id="A0AA40G516"/>
<sequence length="120" mass="13457">MSTLEEEVTLYLEEYALNLVALPLPREILLVVSCSRSELRASCSCVSLPSLFCMVRVSSLSWQSDPRQSVENVTERVDRMVKKKGGGKKEKKAADVSPLWWNLMMQTMHSVLSSGIDPHS</sequence>
<reference evidence="1" key="1">
    <citation type="submission" date="2021-10" db="EMBL/GenBank/DDBJ databases">
        <title>Melipona bicolor Genome sequencing and assembly.</title>
        <authorList>
            <person name="Araujo N.S."/>
            <person name="Arias M.C."/>
        </authorList>
    </citation>
    <scope>NUCLEOTIDE SEQUENCE</scope>
    <source>
        <strain evidence="1">USP_2M_L1-L4_2017</strain>
        <tissue evidence="1">Whole body</tissue>
    </source>
</reference>
<name>A0AA40G516_9HYME</name>
<evidence type="ECO:0000313" key="1">
    <source>
        <dbReference type="EMBL" id="KAK1131185.1"/>
    </source>
</evidence>